<feature type="non-terminal residue" evidence="1">
    <location>
        <position position="1"/>
    </location>
</feature>
<dbReference type="EMBL" id="MU267215">
    <property type="protein sequence ID" value="KAH7917168.1"/>
    <property type="molecule type" value="Genomic_DNA"/>
</dbReference>
<protein>
    <submittedName>
        <fullName evidence="1">Uncharacterized protein</fullName>
    </submittedName>
</protein>
<gene>
    <name evidence="1" type="ORF">BV22DRAFT_1052631</name>
</gene>
<reference evidence="1" key="1">
    <citation type="journal article" date="2021" name="New Phytol.">
        <title>Evolutionary innovations through gain and loss of genes in the ectomycorrhizal Boletales.</title>
        <authorList>
            <person name="Wu G."/>
            <person name="Miyauchi S."/>
            <person name="Morin E."/>
            <person name="Kuo A."/>
            <person name="Drula E."/>
            <person name="Varga T."/>
            <person name="Kohler A."/>
            <person name="Feng B."/>
            <person name="Cao Y."/>
            <person name="Lipzen A."/>
            <person name="Daum C."/>
            <person name="Hundley H."/>
            <person name="Pangilinan J."/>
            <person name="Johnson J."/>
            <person name="Barry K."/>
            <person name="LaButti K."/>
            <person name="Ng V."/>
            <person name="Ahrendt S."/>
            <person name="Min B."/>
            <person name="Choi I.G."/>
            <person name="Park H."/>
            <person name="Plett J.M."/>
            <person name="Magnuson J."/>
            <person name="Spatafora J.W."/>
            <person name="Nagy L.G."/>
            <person name="Henrissat B."/>
            <person name="Grigoriev I.V."/>
            <person name="Yang Z.L."/>
            <person name="Xu J."/>
            <person name="Martin F.M."/>
        </authorList>
    </citation>
    <scope>NUCLEOTIDE SEQUENCE</scope>
    <source>
        <strain evidence="1">KUC20120723A-06</strain>
    </source>
</reference>
<organism evidence="1 2">
    <name type="scientific">Leucogyrophana mollusca</name>
    <dbReference type="NCBI Taxonomy" id="85980"/>
    <lineage>
        <taxon>Eukaryota</taxon>
        <taxon>Fungi</taxon>
        <taxon>Dikarya</taxon>
        <taxon>Basidiomycota</taxon>
        <taxon>Agaricomycotina</taxon>
        <taxon>Agaricomycetes</taxon>
        <taxon>Agaricomycetidae</taxon>
        <taxon>Boletales</taxon>
        <taxon>Boletales incertae sedis</taxon>
        <taxon>Leucogyrophana</taxon>
    </lineage>
</organism>
<evidence type="ECO:0000313" key="2">
    <source>
        <dbReference type="Proteomes" id="UP000790709"/>
    </source>
</evidence>
<dbReference type="Proteomes" id="UP000790709">
    <property type="component" value="Unassembled WGS sequence"/>
</dbReference>
<proteinExistence type="predicted"/>
<accession>A0ACB8AVU7</accession>
<sequence length="121" mass="13429">SSALIHIDIGQAVKSFKRIRKKTSTYSWYNSYVGMFHAAVGASTNTTITAGDRVAQQAVGPNTPVGAELNRAIYYVCSPTSLRDFHRRPLRITIRAWHDRKTTRTKAPSHAGRLFGLDISP</sequence>
<comment type="caution">
    <text evidence="1">The sequence shown here is derived from an EMBL/GenBank/DDBJ whole genome shotgun (WGS) entry which is preliminary data.</text>
</comment>
<evidence type="ECO:0000313" key="1">
    <source>
        <dbReference type="EMBL" id="KAH7917168.1"/>
    </source>
</evidence>
<name>A0ACB8AVU7_9AGAM</name>
<keyword evidence="2" id="KW-1185">Reference proteome</keyword>